<evidence type="ECO:0000259" key="3">
    <source>
        <dbReference type="Pfam" id="PF13808"/>
    </source>
</evidence>
<dbReference type="InterPro" id="IPR051698">
    <property type="entry name" value="Transposase_11-like"/>
</dbReference>
<evidence type="ECO:0000313" key="4">
    <source>
        <dbReference type="EMBL" id="OTA13982.1"/>
    </source>
</evidence>
<protein>
    <recommendedName>
        <fullName evidence="6">Transposase</fullName>
    </recommendedName>
</protein>
<dbReference type="Proteomes" id="UP000194350">
    <property type="component" value="Unassembled WGS sequence"/>
</dbReference>
<feature type="domain" description="Transposase IS4-like" evidence="2">
    <location>
        <begin position="103"/>
        <end position="337"/>
    </location>
</feature>
<dbReference type="NCBIfam" id="NF033564">
    <property type="entry name" value="transpos_ISAs1"/>
    <property type="match status" value="1"/>
</dbReference>
<accession>A0A1Y2S8G9</accession>
<sequence>MDTDAFSLYFGHIEDKRQSFKIQYPLCDILFLTVYATIAGAEGWQDIEDYGNGHVEWFQHQGLFRAGIPGHDTIARTIACIEPRQFQQCFLHWMQAVTLLTEGSLIAIDGKTLRASYNREDRCSAIHMVSAFAATNKVVLGQLKTDSKSNEITAIPALLSLLDIKGCLVSIDAMGCQKTIAAQIVEQGGDHLLAVKNNQPTLAKAVAQVLSGITVDQSKTKNAHFEKGHGRIEAREYHVLPAQNLVSQCPQWNGLKSLGVAVGYRIDKSGKELREYRYYISSALLSQEQFKNAVRGHWQIENSLHWVLDVTMNEDACQIYRKNAAENMACVRHIALNTLQQEKSKLSIRRKQKKAWMNPNFAMQVLKAGFEPVNEK</sequence>
<proteinExistence type="inferred from homology"/>
<feature type="domain" description="H repeat-associated protein N-terminal" evidence="3">
    <location>
        <begin position="9"/>
        <end position="94"/>
    </location>
</feature>
<evidence type="ECO:0000313" key="5">
    <source>
        <dbReference type="Proteomes" id="UP000194350"/>
    </source>
</evidence>
<keyword evidence="5" id="KW-1185">Reference proteome</keyword>
<dbReference type="EMBL" id="MUBJ01000090">
    <property type="protein sequence ID" value="OTA13982.1"/>
    <property type="molecule type" value="Genomic_DNA"/>
</dbReference>
<comment type="similarity">
    <text evidence="1">Belongs to the transposase 11 family.</text>
</comment>
<dbReference type="InterPro" id="IPR032806">
    <property type="entry name" value="YbfD_N"/>
</dbReference>
<dbReference type="InterPro" id="IPR047647">
    <property type="entry name" value="ISAs1_transpos"/>
</dbReference>
<dbReference type="GO" id="GO:0006313">
    <property type="term" value="P:DNA transposition"/>
    <property type="evidence" value="ECO:0007669"/>
    <property type="project" value="InterPro"/>
</dbReference>
<dbReference type="AlphaFoldDB" id="A0A1Y2S8G9"/>
<evidence type="ECO:0000259" key="2">
    <source>
        <dbReference type="Pfam" id="PF01609"/>
    </source>
</evidence>
<dbReference type="GO" id="GO:0004803">
    <property type="term" value="F:transposase activity"/>
    <property type="evidence" value="ECO:0007669"/>
    <property type="project" value="InterPro"/>
</dbReference>
<dbReference type="RefSeq" id="WP_086110882.1">
    <property type="nucleotide sequence ID" value="NZ_CAWNGD010000140.1"/>
</dbReference>
<dbReference type="Pfam" id="PF01609">
    <property type="entry name" value="DDE_Tnp_1"/>
    <property type="match status" value="1"/>
</dbReference>
<dbReference type="GO" id="GO:0003677">
    <property type="term" value="F:DNA binding"/>
    <property type="evidence" value="ECO:0007669"/>
    <property type="project" value="InterPro"/>
</dbReference>
<gene>
    <name evidence="4" type="ORF">Xvie_04092</name>
</gene>
<organism evidence="4 5">
    <name type="scientific">Xenorhabdus vietnamensis</name>
    <dbReference type="NCBI Taxonomy" id="351656"/>
    <lineage>
        <taxon>Bacteria</taxon>
        <taxon>Pseudomonadati</taxon>
        <taxon>Pseudomonadota</taxon>
        <taxon>Gammaproteobacteria</taxon>
        <taxon>Enterobacterales</taxon>
        <taxon>Morganellaceae</taxon>
        <taxon>Xenorhabdus</taxon>
    </lineage>
</organism>
<dbReference type="Pfam" id="PF13808">
    <property type="entry name" value="DDE_Tnp_1_assoc"/>
    <property type="match status" value="1"/>
</dbReference>
<evidence type="ECO:0000256" key="1">
    <source>
        <dbReference type="ARBA" id="ARBA00010075"/>
    </source>
</evidence>
<reference evidence="4 5" key="1">
    <citation type="submission" date="2016-10" db="EMBL/GenBank/DDBJ databases">
        <title>Systematic genetic and metabolomic analysis of Xenorhabdus and Photorhabdus spp., highlights the requirements for a dual symbiotic and pathogenic life style.</title>
        <authorList>
            <person name="Tobias N.J."/>
            <person name="Wolff H."/>
            <person name="Djahanschiri B."/>
            <person name="Pidot S.J."/>
            <person name="Stinear T.P."/>
            <person name="Ebersberger I."/>
            <person name="Bode H.B."/>
        </authorList>
    </citation>
    <scope>NUCLEOTIDE SEQUENCE [LARGE SCALE GENOMIC DNA]</scope>
    <source>
        <strain evidence="4 5">DSM 22392</strain>
    </source>
</reference>
<dbReference type="OrthoDB" id="8001376at2"/>
<dbReference type="PANTHER" id="PTHR30298:SF0">
    <property type="entry name" value="PROTEIN YBFL-RELATED"/>
    <property type="match status" value="1"/>
</dbReference>
<evidence type="ECO:0008006" key="6">
    <source>
        <dbReference type="Google" id="ProtNLM"/>
    </source>
</evidence>
<name>A0A1Y2S8G9_9GAMM</name>
<dbReference type="InterPro" id="IPR002559">
    <property type="entry name" value="Transposase_11"/>
</dbReference>
<dbReference type="PANTHER" id="PTHR30298">
    <property type="entry name" value="H REPEAT-ASSOCIATED PREDICTED TRANSPOSASE"/>
    <property type="match status" value="1"/>
</dbReference>
<comment type="caution">
    <text evidence="4">The sequence shown here is derived from an EMBL/GenBank/DDBJ whole genome shotgun (WGS) entry which is preliminary data.</text>
</comment>